<dbReference type="RefSeq" id="WP_094603456.1">
    <property type="nucleotide sequence ID" value="NZ_CP155573.1"/>
</dbReference>
<name>A0ABZ3II91_9FIRM</name>
<reference evidence="1" key="1">
    <citation type="submission" date="2024-05" db="EMBL/GenBank/DDBJ databases">
        <title>Isolation and characterization of Sporomusa carbonis sp. nov., a carboxydotrophic hydrogenogen in the genus of Sporomusa isolated from a charcoal burning pile.</title>
        <authorList>
            <person name="Boeer T."/>
            <person name="Rosenbaum F."/>
            <person name="Eysell L."/>
            <person name="Mueller V."/>
            <person name="Daniel R."/>
            <person name="Poehlein A."/>
        </authorList>
    </citation>
    <scope>NUCLEOTIDE SEQUENCE [LARGE SCALE GENOMIC DNA]</scope>
    <source>
        <strain evidence="1">DSM 10669</strain>
    </source>
</reference>
<dbReference type="EMBL" id="CP155573">
    <property type="protein sequence ID" value="XFO65402.1"/>
    <property type="molecule type" value="Genomic_DNA"/>
</dbReference>
<gene>
    <name evidence="1" type="ORF">SPSIL_015120</name>
</gene>
<protein>
    <recommendedName>
        <fullName evidence="3">Benzylsuccinate synthase beta subunit domain-containing protein</fullName>
    </recommendedName>
</protein>
<keyword evidence="2" id="KW-1185">Reference proteome</keyword>
<evidence type="ECO:0008006" key="3">
    <source>
        <dbReference type="Google" id="ProtNLM"/>
    </source>
</evidence>
<accession>A0ABZ3II91</accession>
<dbReference type="Proteomes" id="UP000216752">
    <property type="component" value="Chromosome"/>
</dbReference>
<sequence>MDNWKHRTSGMKCATCMWFAVKSKIGGCAMDANQCAPVAEGHKGDLGRCRRHAPKMSGFPATFETDWCGDHKLDENKI</sequence>
<proteinExistence type="predicted"/>
<organism evidence="1 2">
    <name type="scientific">Sporomusa silvacetica DSM 10669</name>
    <dbReference type="NCBI Taxonomy" id="1123289"/>
    <lineage>
        <taxon>Bacteria</taxon>
        <taxon>Bacillati</taxon>
        <taxon>Bacillota</taxon>
        <taxon>Negativicutes</taxon>
        <taxon>Selenomonadales</taxon>
        <taxon>Sporomusaceae</taxon>
        <taxon>Sporomusa</taxon>
    </lineage>
</organism>
<evidence type="ECO:0000313" key="2">
    <source>
        <dbReference type="Proteomes" id="UP000216752"/>
    </source>
</evidence>
<evidence type="ECO:0000313" key="1">
    <source>
        <dbReference type="EMBL" id="XFO65402.1"/>
    </source>
</evidence>